<dbReference type="Proteomes" id="UP001060215">
    <property type="component" value="Chromosome 5"/>
</dbReference>
<name>A0ACC0HJD0_9ERIC</name>
<organism evidence="1 2">
    <name type="scientific">Camellia lanceoleosa</name>
    <dbReference type="NCBI Taxonomy" id="1840588"/>
    <lineage>
        <taxon>Eukaryota</taxon>
        <taxon>Viridiplantae</taxon>
        <taxon>Streptophyta</taxon>
        <taxon>Embryophyta</taxon>
        <taxon>Tracheophyta</taxon>
        <taxon>Spermatophyta</taxon>
        <taxon>Magnoliopsida</taxon>
        <taxon>eudicotyledons</taxon>
        <taxon>Gunneridae</taxon>
        <taxon>Pentapetalae</taxon>
        <taxon>asterids</taxon>
        <taxon>Ericales</taxon>
        <taxon>Theaceae</taxon>
        <taxon>Camellia</taxon>
    </lineage>
</organism>
<comment type="caution">
    <text evidence="1">The sequence shown here is derived from an EMBL/GenBank/DDBJ whole genome shotgun (WGS) entry which is preliminary data.</text>
</comment>
<evidence type="ECO:0000313" key="1">
    <source>
        <dbReference type="EMBL" id="KAI8012071.1"/>
    </source>
</evidence>
<keyword evidence="2" id="KW-1185">Reference proteome</keyword>
<proteinExistence type="predicted"/>
<accession>A0ACC0HJD0</accession>
<protein>
    <submittedName>
        <fullName evidence="1">Uncharacterized protein</fullName>
    </submittedName>
</protein>
<gene>
    <name evidence="1" type="ORF">LOK49_LG06G01709</name>
</gene>
<dbReference type="EMBL" id="CM045762">
    <property type="protein sequence ID" value="KAI8012071.1"/>
    <property type="molecule type" value="Genomic_DNA"/>
</dbReference>
<sequence>MTGVHCTKTVADPFQAQSIIKFTTIQQDNQNGNKKMKPKTNSTFFS</sequence>
<evidence type="ECO:0000313" key="2">
    <source>
        <dbReference type="Proteomes" id="UP001060215"/>
    </source>
</evidence>
<reference evidence="1 2" key="1">
    <citation type="journal article" date="2022" name="Plant J.">
        <title>Chromosome-level genome of Camellia lanceoleosa provides a valuable resource for understanding genome evolution and self-incompatibility.</title>
        <authorList>
            <person name="Gong W."/>
            <person name="Xiao S."/>
            <person name="Wang L."/>
            <person name="Liao Z."/>
            <person name="Chang Y."/>
            <person name="Mo W."/>
            <person name="Hu G."/>
            <person name="Li W."/>
            <person name="Zhao G."/>
            <person name="Zhu H."/>
            <person name="Hu X."/>
            <person name="Ji K."/>
            <person name="Xiang X."/>
            <person name="Song Q."/>
            <person name="Yuan D."/>
            <person name="Jin S."/>
            <person name="Zhang L."/>
        </authorList>
    </citation>
    <scope>NUCLEOTIDE SEQUENCE [LARGE SCALE GENOMIC DNA]</scope>
    <source>
        <strain evidence="1">SQ_2022a</strain>
    </source>
</reference>